<feature type="non-terminal residue" evidence="1">
    <location>
        <position position="1"/>
    </location>
</feature>
<name>A0A382L0C2_9ZZZZ</name>
<evidence type="ECO:0000313" key="1">
    <source>
        <dbReference type="EMBL" id="SVC29245.1"/>
    </source>
</evidence>
<sequence length="42" mass="4257">IVIVTSSKGGSIVSELSSSIACTLNGAPLSKPLYVLHLKSDA</sequence>
<protein>
    <submittedName>
        <fullName evidence="1">Uncharacterized protein</fullName>
    </submittedName>
</protein>
<dbReference type="EMBL" id="UINC01083485">
    <property type="protein sequence ID" value="SVC29245.1"/>
    <property type="molecule type" value="Genomic_DNA"/>
</dbReference>
<reference evidence="1" key="1">
    <citation type="submission" date="2018-05" db="EMBL/GenBank/DDBJ databases">
        <authorList>
            <person name="Lanie J.A."/>
            <person name="Ng W.-L."/>
            <person name="Kazmierczak K.M."/>
            <person name="Andrzejewski T.M."/>
            <person name="Davidsen T.M."/>
            <person name="Wayne K.J."/>
            <person name="Tettelin H."/>
            <person name="Glass J.I."/>
            <person name="Rusch D."/>
            <person name="Podicherti R."/>
            <person name="Tsui H.-C.T."/>
            <person name="Winkler M.E."/>
        </authorList>
    </citation>
    <scope>NUCLEOTIDE SEQUENCE</scope>
</reference>
<dbReference type="AlphaFoldDB" id="A0A382L0C2"/>
<proteinExistence type="predicted"/>
<gene>
    <name evidence="1" type="ORF">METZ01_LOCUS282099</name>
</gene>
<organism evidence="1">
    <name type="scientific">marine metagenome</name>
    <dbReference type="NCBI Taxonomy" id="408172"/>
    <lineage>
        <taxon>unclassified sequences</taxon>
        <taxon>metagenomes</taxon>
        <taxon>ecological metagenomes</taxon>
    </lineage>
</organism>
<accession>A0A382L0C2</accession>